<organism evidence="1">
    <name type="scientific">bioreactor metagenome</name>
    <dbReference type="NCBI Taxonomy" id="1076179"/>
    <lineage>
        <taxon>unclassified sequences</taxon>
        <taxon>metagenomes</taxon>
        <taxon>ecological metagenomes</taxon>
    </lineage>
</organism>
<reference evidence="1" key="1">
    <citation type="submission" date="2019-08" db="EMBL/GenBank/DDBJ databases">
        <authorList>
            <person name="Kucharzyk K."/>
            <person name="Murdoch R.W."/>
            <person name="Higgins S."/>
            <person name="Loffler F."/>
        </authorList>
    </citation>
    <scope>NUCLEOTIDE SEQUENCE</scope>
</reference>
<comment type="caution">
    <text evidence="1">The sequence shown here is derived from an EMBL/GenBank/DDBJ whole genome shotgun (WGS) entry which is preliminary data.</text>
</comment>
<accession>A0A645EW97</accession>
<gene>
    <name evidence="1" type="ORF">SDC9_153574</name>
</gene>
<proteinExistence type="predicted"/>
<dbReference type="AlphaFoldDB" id="A0A645EW97"/>
<name>A0A645EW97_9ZZZZ</name>
<sequence length="76" mass="8318">MPLIKLNRINKGGEILLNSEHIIYIEVESRSTTIHMTEGLFSVEESPALIAEQAERIESERIRSALVASGVGKVAA</sequence>
<evidence type="ECO:0000313" key="1">
    <source>
        <dbReference type="EMBL" id="MPN06318.1"/>
    </source>
</evidence>
<dbReference type="EMBL" id="VSSQ01052224">
    <property type="protein sequence ID" value="MPN06318.1"/>
    <property type="molecule type" value="Genomic_DNA"/>
</dbReference>
<evidence type="ECO:0008006" key="2">
    <source>
        <dbReference type="Google" id="ProtNLM"/>
    </source>
</evidence>
<protein>
    <recommendedName>
        <fullName evidence="2">Flagellar protein FlbD</fullName>
    </recommendedName>
</protein>